<dbReference type="GeneID" id="18913495"/>
<evidence type="ECO:0000256" key="2">
    <source>
        <dbReference type="SAM" id="Phobius"/>
    </source>
</evidence>
<dbReference type="EMBL" id="JH930480">
    <property type="protein sequence ID" value="EKM49793.1"/>
    <property type="molecule type" value="Genomic_DNA"/>
</dbReference>
<feature type="compositionally biased region" description="Pro residues" evidence="1">
    <location>
        <begin position="184"/>
        <end position="222"/>
    </location>
</feature>
<evidence type="ECO:0000313" key="3">
    <source>
        <dbReference type="EMBL" id="EKM49793.1"/>
    </source>
</evidence>
<proteinExistence type="predicted"/>
<dbReference type="OrthoDB" id="2756215at2759"/>
<evidence type="ECO:0000256" key="1">
    <source>
        <dbReference type="SAM" id="MobiDB-lite"/>
    </source>
</evidence>
<keyword evidence="2" id="KW-0472">Membrane</keyword>
<dbReference type="RefSeq" id="XP_007401845.1">
    <property type="nucleotide sequence ID" value="XM_007401783.1"/>
</dbReference>
<feature type="region of interest" description="Disordered" evidence="1">
    <location>
        <begin position="130"/>
        <end position="222"/>
    </location>
</feature>
<dbReference type="HOGENOM" id="CLU_1195247_0_0_1"/>
<organism evidence="3 4">
    <name type="scientific">Phanerochaete carnosa (strain HHB-10118-sp)</name>
    <name type="common">White-rot fungus</name>
    <name type="synonym">Peniophora carnosa</name>
    <dbReference type="NCBI Taxonomy" id="650164"/>
    <lineage>
        <taxon>Eukaryota</taxon>
        <taxon>Fungi</taxon>
        <taxon>Dikarya</taxon>
        <taxon>Basidiomycota</taxon>
        <taxon>Agaricomycotina</taxon>
        <taxon>Agaricomycetes</taxon>
        <taxon>Polyporales</taxon>
        <taxon>Phanerochaetaceae</taxon>
        <taxon>Phanerochaete</taxon>
    </lineage>
</organism>
<feature type="compositionally biased region" description="Low complexity" evidence="1">
    <location>
        <begin position="168"/>
        <end position="180"/>
    </location>
</feature>
<reference evidence="3 4" key="1">
    <citation type="journal article" date="2012" name="BMC Genomics">
        <title>Comparative genomics of the white-rot fungi, Phanerochaete carnosa and P. chrysosporium, to elucidate the genetic basis of the distinct wood types they colonize.</title>
        <authorList>
            <person name="Suzuki H."/>
            <person name="MacDonald J."/>
            <person name="Syed K."/>
            <person name="Salamov A."/>
            <person name="Hori C."/>
            <person name="Aerts A."/>
            <person name="Henrissat B."/>
            <person name="Wiebenga A."/>
            <person name="vanKuyk P.A."/>
            <person name="Barry K."/>
            <person name="Lindquist E."/>
            <person name="LaButti K."/>
            <person name="Lapidus A."/>
            <person name="Lucas S."/>
            <person name="Coutinho P."/>
            <person name="Gong Y."/>
            <person name="Samejima M."/>
            <person name="Mahadevan R."/>
            <person name="Abou-Zaid M."/>
            <person name="de Vries R.P."/>
            <person name="Igarashi K."/>
            <person name="Yadav J.S."/>
            <person name="Grigoriev I.V."/>
            <person name="Master E.R."/>
        </authorList>
    </citation>
    <scope>NUCLEOTIDE SEQUENCE [LARGE SCALE GENOMIC DNA]</scope>
    <source>
        <strain evidence="3 4">HHB-10118-sp</strain>
    </source>
</reference>
<feature type="transmembrane region" description="Helical" evidence="2">
    <location>
        <begin position="20"/>
        <end position="41"/>
    </location>
</feature>
<sequence length="232" mass="26136">MAVLIRTTEEVHDTRVATSTVVGMVLGVLSLFVLIVTYQFLPRRASSRPRAVSALAPPPPKPRPLVVRIRTRCSTLLNSIFRKRQTPTTEPAQPGHRTMRSFHLTPERRREREHNRLKFAKSLRIKIDLPPFPHVSLSNTPASTPRPPKRAYSRMRDSDDGYECLLKPESTPHTPLTPHTPHTPRSPPDYPSPTSPPPRFRPFASPMPFPGSPPPLYPPPPAYVPRTNCIPL</sequence>
<dbReference type="AlphaFoldDB" id="K5VF94"/>
<name>K5VF94_PHACS</name>
<keyword evidence="4" id="KW-1185">Reference proteome</keyword>
<evidence type="ECO:0000313" key="4">
    <source>
        <dbReference type="Proteomes" id="UP000008370"/>
    </source>
</evidence>
<accession>K5VF94</accession>
<protein>
    <submittedName>
        <fullName evidence="3">Uncharacterized protein</fullName>
    </submittedName>
</protein>
<keyword evidence="2" id="KW-0812">Transmembrane</keyword>
<dbReference type="Proteomes" id="UP000008370">
    <property type="component" value="Unassembled WGS sequence"/>
</dbReference>
<gene>
    <name evidence="3" type="ORF">PHACADRAFT_214316</name>
</gene>
<keyword evidence="2" id="KW-1133">Transmembrane helix</keyword>
<dbReference type="KEGG" id="pco:PHACADRAFT_214316"/>
<dbReference type="InParanoid" id="K5VF94"/>
<feature type="compositionally biased region" description="Basic and acidic residues" evidence="1">
    <location>
        <begin position="105"/>
        <end position="114"/>
    </location>
</feature>
<feature type="region of interest" description="Disordered" evidence="1">
    <location>
        <begin position="84"/>
        <end position="114"/>
    </location>
</feature>